<dbReference type="InterPro" id="IPR022472">
    <property type="entry name" value="VPLPA-CTERM"/>
</dbReference>
<accession>A0ABT3BEU2</accession>
<organism evidence="3 4">
    <name type="scientific">Roseobacter sinensis</name>
    <dbReference type="NCBI Taxonomy" id="2931391"/>
    <lineage>
        <taxon>Bacteria</taxon>
        <taxon>Pseudomonadati</taxon>
        <taxon>Pseudomonadota</taxon>
        <taxon>Alphaproteobacteria</taxon>
        <taxon>Rhodobacterales</taxon>
        <taxon>Roseobacteraceae</taxon>
        <taxon>Roseobacter</taxon>
    </lineage>
</organism>
<dbReference type="Proteomes" id="UP001208690">
    <property type="component" value="Unassembled WGS sequence"/>
</dbReference>
<feature type="transmembrane region" description="Helical" evidence="1">
    <location>
        <begin position="159"/>
        <end position="178"/>
    </location>
</feature>
<dbReference type="RefSeq" id="WP_263844416.1">
    <property type="nucleotide sequence ID" value="NZ_JALIEB010000006.1"/>
</dbReference>
<keyword evidence="4" id="KW-1185">Reference proteome</keyword>
<gene>
    <name evidence="3" type="ORF">MUB52_11700</name>
</gene>
<feature type="signal peptide" evidence="2">
    <location>
        <begin position="1"/>
        <end position="22"/>
    </location>
</feature>
<keyword evidence="1" id="KW-1133">Transmembrane helix</keyword>
<evidence type="ECO:0000313" key="4">
    <source>
        <dbReference type="Proteomes" id="UP001208690"/>
    </source>
</evidence>
<evidence type="ECO:0000313" key="3">
    <source>
        <dbReference type="EMBL" id="MCV3272092.1"/>
    </source>
</evidence>
<proteinExistence type="predicted"/>
<keyword evidence="1" id="KW-0472">Membrane</keyword>
<sequence>MTIKNVTLAAALAVFTATSGLAATLDFTFSFASGDKAVTGRVEGLIDNATSEATRVTIESNLFASSIGAPDLGLGEYIADGTSVYDANSFTVANGEIIFATFGGVGTGFNELAFAFDPPNSNTGGIWESFWLGVGPIGILSVRIEFSPVSGDNPPVSAIPLPAGGFLLIAGLAGLGAVRARRRTAAAG</sequence>
<dbReference type="EMBL" id="JALIEB010000006">
    <property type="protein sequence ID" value="MCV3272092.1"/>
    <property type="molecule type" value="Genomic_DNA"/>
</dbReference>
<keyword evidence="1" id="KW-0812">Transmembrane</keyword>
<feature type="chain" id="PRO_5045563346" evidence="2">
    <location>
        <begin position="23"/>
        <end position="188"/>
    </location>
</feature>
<evidence type="ECO:0000256" key="2">
    <source>
        <dbReference type="SAM" id="SignalP"/>
    </source>
</evidence>
<dbReference type="NCBIfam" id="TIGR03370">
    <property type="entry name" value="VPLPA-CTERM"/>
    <property type="match status" value="1"/>
</dbReference>
<evidence type="ECO:0000256" key="1">
    <source>
        <dbReference type="SAM" id="Phobius"/>
    </source>
</evidence>
<protein>
    <submittedName>
        <fullName evidence="3">VPLPA-CTERM sorting domain-containing protein</fullName>
    </submittedName>
</protein>
<name>A0ABT3BEU2_9RHOB</name>
<reference evidence="3 4" key="1">
    <citation type="submission" date="2022-04" db="EMBL/GenBank/DDBJ databases">
        <title>Roseobacter sp. WL0113 is a bacterium isolated from neritic sediment.</title>
        <authorList>
            <person name="Wang L."/>
            <person name="He W."/>
            <person name="Zhang D.-F."/>
        </authorList>
    </citation>
    <scope>NUCLEOTIDE SEQUENCE [LARGE SCALE GENOMIC DNA]</scope>
    <source>
        <strain evidence="3 4">WL0113</strain>
    </source>
</reference>
<keyword evidence="2" id="KW-0732">Signal</keyword>
<comment type="caution">
    <text evidence="3">The sequence shown here is derived from an EMBL/GenBank/DDBJ whole genome shotgun (WGS) entry which is preliminary data.</text>
</comment>